<feature type="binding site" evidence="1">
    <location>
        <begin position="139"/>
        <end position="140"/>
    </location>
    <ligand>
        <name>ATP</name>
        <dbReference type="ChEBI" id="CHEBI:30616"/>
    </ligand>
</feature>
<dbReference type="EMBL" id="CP016282">
    <property type="protein sequence ID" value="ANP73086.1"/>
    <property type="molecule type" value="Genomic_DNA"/>
</dbReference>
<feature type="binding site" evidence="1">
    <location>
        <position position="45"/>
    </location>
    <ligand>
        <name>Mg(2+)</name>
        <dbReference type="ChEBI" id="CHEBI:18420"/>
        <label>3</label>
    </ligand>
</feature>
<dbReference type="GO" id="GO:0005524">
    <property type="term" value="F:ATP binding"/>
    <property type="evidence" value="ECO:0007669"/>
    <property type="project" value="UniProtKB-UniRule"/>
</dbReference>
<proteinExistence type="inferred from homology"/>
<keyword evidence="1" id="KW-0460">Magnesium</keyword>
<feature type="domain" description="PurM-like N-terminal" evidence="2">
    <location>
        <begin position="43"/>
        <end position="155"/>
    </location>
</feature>
<comment type="catalytic activity">
    <reaction evidence="1">
        <text>thiamine phosphate + ATP = thiamine diphosphate + ADP</text>
        <dbReference type="Rhea" id="RHEA:15913"/>
        <dbReference type="ChEBI" id="CHEBI:30616"/>
        <dbReference type="ChEBI" id="CHEBI:37575"/>
        <dbReference type="ChEBI" id="CHEBI:58937"/>
        <dbReference type="ChEBI" id="CHEBI:456216"/>
        <dbReference type="EC" id="2.7.4.16"/>
    </reaction>
</comment>
<evidence type="ECO:0000259" key="2">
    <source>
        <dbReference type="Pfam" id="PF00586"/>
    </source>
</evidence>
<feature type="binding site" evidence="1">
    <location>
        <position position="45"/>
    </location>
    <ligand>
        <name>Mg(2+)</name>
        <dbReference type="ChEBI" id="CHEBI:18420"/>
        <label>4</label>
    </ligand>
</feature>
<feature type="binding site" evidence="1">
    <location>
        <position position="282"/>
    </location>
    <ligand>
        <name>substrate</name>
    </ligand>
</feature>
<evidence type="ECO:0000256" key="1">
    <source>
        <dbReference type="HAMAP-Rule" id="MF_02128"/>
    </source>
</evidence>
<feature type="binding site" evidence="1">
    <location>
        <position position="90"/>
    </location>
    <ligand>
        <name>Mg(2+)</name>
        <dbReference type="ChEBI" id="CHEBI:18420"/>
        <label>2</label>
    </ligand>
</feature>
<dbReference type="SUPFAM" id="SSF56042">
    <property type="entry name" value="PurM C-terminal domain-like"/>
    <property type="match status" value="1"/>
</dbReference>
<feature type="binding site" evidence="1">
    <location>
        <position position="245"/>
    </location>
    <ligand>
        <name>ATP</name>
        <dbReference type="ChEBI" id="CHEBI:30616"/>
    </ligand>
</feature>
<dbReference type="NCBIfam" id="TIGR01379">
    <property type="entry name" value="thiL"/>
    <property type="match status" value="1"/>
</dbReference>
<evidence type="ECO:0000313" key="5">
    <source>
        <dbReference type="Proteomes" id="UP000092582"/>
    </source>
</evidence>
<dbReference type="SUPFAM" id="SSF55326">
    <property type="entry name" value="PurM N-terminal domain-like"/>
    <property type="match status" value="1"/>
</dbReference>
<comment type="pathway">
    <text evidence="1">Cofactor biosynthesis; thiamine diphosphate biosynthesis; thiamine diphosphate from thiamine phosphate: step 1/1.</text>
</comment>
<dbReference type="KEGG" id="cart:PA27867_2134"/>
<comment type="function">
    <text evidence="1">Catalyzes the ATP-dependent phosphorylation of thiamine-monophosphate (TMP) to form thiamine-pyrophosphate (TPP), the active form of vitamin B1.</text>
</comment>
<sequence length="336" mass="33959">MTNAAAVPSWATEDTLADLSEGEVLARIFPRLPQADTELLGPGDDAAVLSAADGRFVVTCDMMIQGPDFRLAWSTPHDLGWKAAATNLSDVAAMGARPTALVVAIAAPPSTPISVILGIADGLRDGCEALAPGCGVVGGDLSAADALTLSITAFGDLEGRPPVLRSGARPGDVVAHAGRLGDAGIGLGLLFRFGVDEQGVPSREQADLLKDRHGALVAAQLAPVPPINLGPVAAAAGATAMLDVSDGLAIDAGRLARASGVGIDFDSTALGDNRELALGGGEDHGLLATFPPHSSLPEGFRRLGAVTAEAGIVLVDGEPHTQGGWDPYRGWDGQAG</sequence>
<dbReference type="Pfam" id="PF02769">
    <property type="entry name" value="AIRS_C"/>
    <property type="match status" value="1"/>
</dbReference>
<feature type="binding site" evidence="1">
    <location>
        <position position="90"/>
    </location>
    <ligand>
        <name>Mg(2+)</name>
        <dbReference type="ChEBI" id="CHEBI:18420"/>
        <label>4</label>
    </ligand>
</feature>
<dbReference type="PIRSF" id="PIRSF005303">
    <property type="entry name" value="Thiam_monoph_kin"/>
    <property type="match status" value="1"/>
</dbReference>
<dbReference type="Gene3D" id="3.30.1330.10">
    <property type="entry name" value="PurM-like, N-terminal domain"/>
    <property type="match status" value="1"/>
</dbReference>
<comment type="caution">
    <text evidence="1">Lacks conserved residue(s) required for the propagation of feature annotation.</text>
</comment>
<dbReference type="InterPro" id="IPR006283">
    <property type="entry name" value="ThiL-like"/>
</dbReference>
<dbReference type="GO" id="GO:0009229">
    <property type="term" value="P:thiamine diphosphate biosynthetic process"/>
    <property type="evidence" value="ECO:0007669"/>
    <property type="project" value="UniProtKB-UniRule"/>
</dbReference>
<feature type="binding site" evidence="1">
    <location>
        <position position="165"/>
    </location>
    <ligand>
        <name>ATP</name>
        <dbReference type="ChEBI" id="CHEBI:30616"/>
    </ligand>
</feature>
<keyword evidence="1" id="KW-0784">Thiamine biosynthesis</keyword>
<dbReference type="InterPro" id="IPR036676">
    <property type="entry name" value="PurM-like_C_sf"/>
</dbReference>
<dbReference type="PATRIC" id="fig|670052.7.peg.2196"/>
<comment type="miscellaneous">
    <text evidence="1">Reaction mechanism of ThiL seems to utilize a direct, inline transfer of the gamma-phosphate of ATP to TMP rather than a phosphorylated enzyme intermediate.</text>
</comment>
<dbReference type="EC" id="2.7.4.16" evidence="1"/>
<dbReference type="InterPro" id="IPR010918">
    <property type="entry name" value="PurM-like_C_dom"/>
</dbReference>
<dbReference type="Gene3D" id="3.90.650.10">
    <property type="entry name" value="PurM-like C-terminal domain"/>
    <property type="match status" value="1"/>
</dbReference>
<accession>A0A1B1BKN9</accession>
<organism evidence="4 5">
    <name type="scientific">Cryobacterium arcticum</name>
    <dbReference type="NCBI Taxonomy" id="670052"/>
    <lineage>
        <taxon>Bacteria</taxon>
        <taxon>Bacillati</taxon>
        <taxon>Actinomycetota</taxon>
        <taxon>Actinomycetes</taxon>
        <taxon>Micrococcales</taxon>
        <taxon>Microbacteriaceae</taxon>
        <taxon>Cryobacterium</taxon>
    </lineage>
</organism>
<evidence type="ECO:0000313" key="4">
    <source>
        <dbReference type="EMBL" id="ANP73086.1"/>
    </source>
</evidence>
<protein>
    <recommendedName>
        <fullName evidence="1">Thiamine-monophosphate kinase</fullName>
        <shortName evidence="1">TMP kinase</shortName>
        <shortName evidence="1">Thiamine-phosphate kinase</shortName>
        <ecNumber evidence="1">2.7.4.16</ecNumber>
    </recommendedName>
</protein>
<dbReference type="InterPro" id="IPR036921">
    <property type="entry name" value="PurM-like_N_sf"/>
</dbReference>
<feature type="domain" description="PurM-like C-terminal" evidence="3">
    <location>
        <begin position="169"/>
        <end position="274"/>
    </location>
</feature>
<keyword evidence="1 4" id="KW-0418">Kinase</keyword>
<feature type="binding site" evidence="1">
    <location>
        <position position="61"/>
    </location>
    <ligand>
        <name>Mg(2+)</name>
        <dbReference type="ChEBI" id="CHEBI:18420"/>
        <label>1</label>
    </ligand>
</feature>
<dbReference type="GO" id="GO:0009228">
    <property type="term" value="P:thiamine biosynthetic process"/>
    <property type="evidence" value="ECO:0007669"/>
    <property type="project" value="UniProtKB-KW"/>
</dbReference>
<dbReference type="HAMAP" id="MF_02128">
    <property type="entry name" value="TMP_kinase"/>
    <property type="match status" value="1"/>
</dbReference>
<keyword evidence="1" id="KW-0479">Metal-binding</keyword>
<dbReference type="Pfam" id="PF00586">
    <property type="entry name" value="AIRS"/>
    <property type="match status" value="1"/>
</dbReference>
<feature type="binding site" evidence="1">
    <location>
        <position position="68"/>
    </location>
    <ligand>
        <name>substrate</name>
    </ligand>
</feature>
<dbReference type="RefSeq" id="WP_066596245.1">
    <property type="nucleotide sequence ID" value="NZ_CP016282.1"/>
</dbReference>
<keyword evidence="5" id="KW-1185">Reference proteome</keyword>
<dbReference type="CDD" id="cd02194">
    <property type="entry name" value="ThiL"/>
    <property type="match status" value="1"/>
</dbReference>
<name>A0A1B1BKN9_9MICO</name>
<dbReference type="GO" id="GO:0000287">
    <property type="term" value="F:magnesium ion binding"/>
    <property type="evidence" value="ECO:0007669"/>
    <property type="project" value="UniProtKB-UniRule"/>
</dbReference>
<gene>
    <name evidence="1" type="primary">thiL</name>
    <name evidence="4" type="ORF">PA27867_2134</name>
</gene>
<dbReference type="PANTHER" id="PTHR30270">
    <property type="entry name" value="THIAMINE-MONOPHOSPHATE KINASE"/>
    <property type="match status" value="1"/>
</dbReference>
<feature type="binding site" evidence="1">
    <location>
        <position position="61"/>
    </location>
    <ligand>
        <name>Mg(2+)</name>
        <dbReference type="ChEBI" id="CHEBI:18420"/>
        <label>2</label>
    </ligand>
</feature>
<evidence type="ECO:0000259" key="3">
    <source>
        <dbReference type="Pfam" id="PF02769"/>
    </source>
</evidence>
<dbReference type="STRING" id="670052.PA27867_2134"/>
<keyword evidence="1" id="KW-0547">Nucleotide-binding</keyword>
<dbReference type="Proteomes" id="UP000092582">
    <property type="component" value="Chromosome 1"/>
</dbReference>
<feature type="binding site" evidence="1">
    <location>
        <position position="59"/>
    </location>
    <ligand>
        <name>Mg(2+)</name>
        <dbReference type="ChEBI" id="CHEBI:18420"/>
        <label>4</label>
    </ligand>
</feature>
<comment type="similarity">
    <text evidence="1">Belongs to the thiamine-monophosphate kinase family.</text>
</comment>
<dbReference type="InterPro" id="IPR016188">
    <property type="entry name" value="PurM-like_N"/>
</dbReference>
<feature type="binding site" evidence="1">
    <location>
        <position position="325"/>
    </location>
    <ligand>
        <name>substrate</name>
    </ligand>
</feature>
<feature type="binding site" evidence="1">
    <location>
        <position position="243"/>
    </location>
    <ligand>
        <name>Mg(2+)</name>
        <dbReference type="ChEBI" id="CHEBI:18420"/>
        <label>3</label>
    </ligand>
</feature>
<keyword evidence="1" id="KW-0067">ATP-binding</keyword>
<feature type="binding site" evidence="1">
    <location>
        <position position="90"/>
    </location>
    <ligand>
        <name>Mg(2+)</name>
        <dbReference type="ChEBI" id="CHEBI:18420"/>
        <label>3</label>
    </ligand>
</feature>
<dbReference type="UniPathway" id="UPA00060">
    <property type="reaction ID" value="UER00142"/>
</dbReference>
<dbReference type="PANTHER" id="PTHR30270:SF0">
    <property type="entry name" value="THIAMINE-MONOPHOSPHATE KINASE"/>
    <property type="match status" value="1"/>
</dbReference>
<keyword evidence="1" id="KW-0808">Transferase</keyword>
<dbReference type="GO" id="GO:0009030">
    <property type="term" value="F:thiamine-phosphate kinase activity"/>
    <property type="evidence" value="ECO:0007669"/>
    <property type="project" value="UniProtKB-UniRule"/>
</dbReference>
<feature type="binding site" evidence="1">
    <location>
        <position position="140"/>
    </location>
    <ligand>
        <name>Mg(2+)</name>
        <dbReference type="ChEBI" id="CHEBI:18420"/>
        <label>1</label>
    </ligand>
</feature>
<dbReference type="OrthoDB" id="9802811at2"/>
<feature type="binding site" evidence="1">
    <location>
        <position position="246"/>
    </location>
    <ligand>
        <name>Mg(2+)</name>
        <dbReference type="ChEBI" id="CHEBI:18420"/>
        <label>5</label>
    </ligand>
</feature>
<dbReference type="AlphaFoldDB" id="A0A1B1BKN9"/>
<reference evidence="4 5" key="1">
    <citation type="submission" date="2016-06" db="EMBL/GenBank/DDBJ databases">
        <title>Genome sequencing of Cryobacterium arcticum PAMC 27867.</title>
        <authorList>
            <person name="Lee J."/>
            <person name="Kim O.-S."/>
        </authorList>
    </citation>
    <scope>NUCLEOTIDE SEQUENCE [LARGE SCALE GENOMIC DNA]</scope>
    <source>
        <strain evidence="4 5">PAMC 27867</strain>
    </source>
</reference>